<dbReference type="InterPro" id="IPR036390">
    <property type="entry name" value="WH_DNA-bd_sf"/>
</dbReference>
<dbReference type="RefSeq" id="WP_245928301.1">
    <property type="nucleotide sequence ID" value="NZ_PQFZ01000010.1"/>
</dbReference>
<dbReference type="SUPFAM" id="SSF46785">
    <property type="entry name" value="Winged helix' DNA-binding domain"/>
    <property type="match status" value="1"/>
</dbReference>
<proteinExistence type="predicted"/>
<feature type="domain" description="HTH iclR-type" evidence="4">
    <location>
        <begin position="30"/>
        <end position="92"/>
    </location>
</feature>
<dbReference type="GO" id="GO:0003677">
    <property type="term" value="F:DNA binding"/>
    <property type="evidence" value="ECO:0007669"/>
    <property type="project" value="UniProtKB-KW"/>
</dbReference>
<dbReference type="Pfam" id="PF09339">
    <property type="entry name" value="HTH_IclR"/>
    <property type="match status" value="1"/>
</dbReference>
<dbReference type="Proteomes" id="UP000236919">
    <property type="component" value="Unassembled WGS sequence"/>
</dbReference>
<feature type="domain" description="IclR-ED" evidence="5">
    <location>
        <begin position="93"/>
        <end position="276"/>
    </location>
</feature>
<dbReference type="Gene3D" id="3.30.450.40">
    <property type="match status" value="1"/>
</dbReference>
<evidence type="ECO:0000313" key="7">
    <source>
        <dbReference type="Proteomes" id="UP000236919"/>
    </source>
</evidence>
<dbReference type="PANTHER" id="PTHR30136">
    <property type="entry name" value="HELIX-TURN-HELIX TRANSCRIPTIONAL REGULATOR, ICLR FAMILY"/>
    <property type="match status" value="1"/>
</dbReference>
<dbReference type="PROSITE" id="PS51078">
    <property type="entry name" value="ICLR_ED"/>
    <property type="match status" value="1"/>
</dbReference>
<keyword evidence="2" id="KW-0238">DNA-binding</keyword>
<dbReference type="EMBL" id="PQFZ01000010">
    <property type="protein sequence ID" value="POR50088.1"/>
    <property type="molecule type" value="Genomic_DNA"/>
</dbReference>
<evidence type="ECO:0000259" key="4">
    <source>
        <dbReference type="PROSITE" id="PS51077"/>
    </source>
</evidence>
<keyword evidence="3" id="KW-0804">Transcription</keyword>
<dbReference type="InterPro" id="IPR005471">
    <property type="entry name" value="Tscrpt_reg_IclR_N"/>
</dbReference>
<comment type="caution">
    <text evidence="6">The sequence shown here is derived from an EMBL/GenBank/DDBJ whole genome shotgun (WGS) entry which is preliminary data.</text>
</comment>
<dbReference type="SMART" id="SM00346">
    <property type="entry name" value="HTH_ICLR"/>
    <property type="match status" value="1"/>
</dbReference>
<gene>
    <name evidence="6" type="ORF">CYD53_110207</name>
</gene>
<evidence type="ECO:0000313" key="6">
    <source>
        <dbReference type="EMBL" id="POR50088.1"/>
    </source>
</evidence>
<dbReference type="GO" id="GO:0003700">
    <property type="term" value="F:DNA-binding transcription factor activity"/>
    <property type="evidence" value="ECO:0007669"/>
    <property type="project" value="TreeGrafter"/>
</dbReference>
<name>A0A2S4M5U8_9HYPH</name>
<dbReference type="PANTHER" id="PTHR30136:SF33">
    <property type="entry name" value="TRANSCRIPTIONAL REGULATORY PROTEIN"/>
    <property type="match status" value="1"/>
</dbReference>
<reference evidence="6 7" key="1">
    <citation type="submission" date="2018-01" db="EMBL/GenBank/DDBJ databases">
        <title>Genomic Encyclopedia of Type Strains, Phase III (KMG-III): the genomes of soil and plant-associated and newly described type strains.</title>
        <authorList>
            <person name="Whitman W."/>
        </authorList>
    </citation>
    <scope>NUCLEOTIDE SEQUENCE [LARGE SCALE GENOMIC DNA]</scope>
    <source>
        <strain evidence="6 7">1131</strain>
    </source>
</reference>
<dbReference type="InterPro" id="IPR029016">
    <property type="entry name" value="GAF-like_dom_sf"/>
</dbReference>
<keyword evidence="1" id="KW-0805">Transcription regulation</keyword>
<dbReference type="Gene3D" id="1.10.10.10">
    <property type="entry name" value="Winged helix-like DNA-binding domain superfamily/Winged helix DNA-binding domain"/>
    <property type="match status" value="1"/>
</dbReference>
<accession>A0A2S4M5U8</accession>
<dbReference type="Pfam" id="PF01614">
    <property type="entry name" value="IclR_C"/>
    <property type="match status" value="1"/>
</dbReference>
<dbReference type="InterPro" id="IPR014757">
    <property type="entry name" value="Tscrpt_reg_IclR_C"/>
</dbReference>
<organism evidence="6 7">
    <name type="scientific">Bosea psychrotolerans</name>
    <dbReference type="NCBI Taxonomy" id="1871628"/>
    <lineage>
        <taxon>Bacteria</taxon>
        <taxon>Pseudomonadati</taxon>
        <taxon>Pseudomonadota</taxon>
        <taxon>Alphaproteobacteria</taxon>
        <taxon>Hyphomicrobiales</taxon>
        <taxon>Boseaceae</taxon>
        <taxon>Bosea</taxon>
    </lineage>
</organism>
<protein>
    <submittedName>
        <fullName evidence="6">IclR family transcriptional regulator</fullName>
    </submittedName>
</protein>
<evidence type="ECO:0000256" key="1">
    <source>
        <dbReference type="ARBA" id="ARBA00023015"/>
    </source>
</evidence>
<keyword evidence="7" id="KW-1185">Reference proteome</keyword>
<dbReference type="InterPro" id="IPR050707">
    <property type="entry name" value="HTH_MetabolicPath_Reg"/>
</dbReference>
<dbReference type="AlphaFoldDB" id="A0A2S4M5U8"/>
<evidence type="ECO:0000259" key="5">
    <source>
        <dbReference type="PROSITE" id="PS51078"/>
    </source>
</evidence>
<dbReference type="GO" id="GO:0045892">
    <property type="term" value="P:negative regulation of DNA-templated transcription"/>
    <property type="evidence" value="ECO:0007669"/>
    <property type="project" value="TreeGrafter"/>
</dbReference>
<evidence type="ECO:0000256" key="3">
    <source>
        <dbReference type="ARBA" id="ARBA00023163"/>
    </source>
</evidence>
<dbReference type="SUPFAM" id="SSF55781">
    <property type="entry name" value="GAF domain-like"/>
    <property type="match status" value="1"/>
</dbReference>
<evidence type="ECO:0000256" key="2">
    <source>
        <dbReference type="ARBA" id="ARBA00023125"/>
    </source>
</evidence>
<dbReference type="PROSITE" id="PS51077">
    <property type="entry name" value="HTH_ICLR"/>
    <property type="match status" value="1"/>
</dbReference>
<dbReference type="InterPro" id="IPR036388">
    <property type="entry name" value="WH-like_DNA-bd_sf"/>
</dbReference>
<sequence>MEAILRASSHSDADAHTDDLAGPKEDRHFVTALARGLEVLACFRRGEAALANSEIAARCGLARSTVSRLTHTLTTLGYLHHVPESGSYRLGTALIALGANALAGLDVRRLARVGMRDLAGFANATVGLGVRERLSMRYIECCRGEAAIALNMDTGSRLSLARSAMGRAYLAVCSEAERRAIMEDIHSVDDAAWPRLREGIDRALEDYATWGCARSFGEWQPTVSAIAVAFHPGGGLPPMSINCGAPTVILDRNFLMDEVRPRLIALAASLEGVMGS</sequence>